<reference evidence="1" key="1">
    <citation type="submission" date="2022-03" db="EMBL/GenBank/DDBJ databases">
        <authorList>
            <person name="Tunstrom K."/>
        </authorList>
    </citation>
    <scope>NUCLEOTIDE SEQUENCE</scope>
</reference>
<protein>
    <recommendedName>
        <fullName evidence="3">Reverse transcriptase</fullName>
    </recommendedName>
</protein>
<keyword evidence="2" id="KW-1185">Reference proteome</keyword>
<dbReference type="Proteomes" id="UP001153954">
    <property type="component" value="Unassembled WGS sequence"/>
</dbReference>
<name>A0AAU9TFU4_EUPED</name>
<dbReference type="EMBL" id="CAKOGL010000002">
    <property type="protein sequence ID" value="CAH2084279.1"/>
    <property type="molecule type" value="Genomic_DNA"/>
</dbReference>
<dbReference type="AlphaFoldDB" id="A0AAU9TFU4"/>
<organism evidence="1 2">
    <name type="scientific">Euphydryas editha</name>
    <name type="common">Edith's checkerspot</name>
    <dbReference type="NCBI Taxonomy" id="104508"/>
    <lineage>
        <taxon>Eukaryota</taxon>
        <taxon>Metazoa</taxon>
        <taxon>Ecdysozoa</taxon>
        <taxon>Arthropoda</taxon>
        <taxon>Hexapoda</taxon>
        <taxon>Insecta</taxon>
        <taxon>Pterygota</taxon>
        <taxon>Neoptera</taxon>
        <taxon>Endopterygota</taxon>
        <taxon>Lepidoptera</taxon>
        <taxon>Glossata</taxon>
        <taxon>Ditrysia</taxon>
        <taxon>Papilionoidea</taxon>
        <taxon>Nymphalidae</taxon>
        <taxon>Nymphalinae</taxon>
        <taxon>Euphydryas</taxon>
    </lineage>
</organism>
<gene>
    <name evidence="1" type="ORF">EEDITHA_LOCUS861</name>
</gene>
<sequence length="105" mass="11832">MDAIRLHLRRWVRKRYRARLLWYLHRIAGKKATPACHECGVSIDTARHTRGECVAWGPQRHALVAVIGGELSLSNVIRCILGSERVLVRRGFLLRGGHGIEKAGT</sequence>
<evidence type="ECO:0000313" key="1">
    <source>
        <dbReference type="EMBL" id="CAH2084279.1"/>
    </source>
</evidence>
<evidence type="ECO:0000313" key="2">
    <source>
        <dbReference type="Proteomes" id="UP001153954"/>
    </source>
</evidence>
<accession>A0AAU9TFU4</accession>
<evidence type="ECO:0008006" key="3">
    <source>
        <dbReference type="Google" id="ProtNLM"/>
    </source>
</evidence>
<comment type="caution">
    <text evidence="1">The sequence shown here is derived from an EMBL/GenBank/DDBJ whole genome shotgun (WGS) entry which is preliminary data.</text>
</comment>
<proteinExistence type="predicted"/>